<dbReference type="PROSITE" id="PS50921">
    <property type="entry name" value="ANTAR"/>
    <property type="match status" value="1"/>
</dbReference>
<evidence type="ECO:0000259" key="6">
    <source>
        <dbReference type="PROSITE" id="PS50921"/>
    </source>
</evidence>
<keyword evidence="4" id="KW-0472">Membrane</keyword>
<comment type="subcellular location">
    <subcellularLocation>
        <location evidence="1">Membrane</location>
        <topology evidence="1">Multi-pass membrane protein</topology>
    </subcellularLocation>
</comment>
<accession>A0A643F994</accession>
<dbReference type="InterPro" id="IPR029095">
    <property type="entry name" value="NarX-like_N"/>
</dbReference>
<dbReference type="GO" id="GO:0003723">
    <property type="term" value="F:RNA binding"/>
    <property type="evidence" value="ECO:0007669"/>
    <property type="project" value="InterPro"/>
</dbReference>
<feature type="region of interest" description="Disordered" evidence="5">
    <location>
        <begin position="1"/>
        <end position="47"/>
    </location>
</feature>
<dbReference type="GO" id="GO:0016020">
    <property type="term" value="C:membrane"/>
    <property type="evidence" value="ECO:0007669"/>
    <property type="project" value="UniProtKB-SubCell"/>
</dbReference>
<dbReference type="Gene3D" id="1.10.10.10">
    <property type="entry name" value="Winged helix-like DNA-binding domain superfamily/Winged helix DNA-binding domain"/>
    <property type="match status" value="1"/>
</dbReference>
<gene>
    <name evidence="7" type="ORF">F7Q92_15420</name>
</gene>
<evidence type="ECO:0000256" key="1">
    <source>
        <dbReference type="ARBA" id="ARBA00004141"/>
    </source>
</evidence>
<dbReference type="AlphaFoldDB" id="A0A643F994"/>
<dbReference type="OrthoDB" id="9782798at2"/>
<dbReference type="SMART" id="SM01012">
    <property type="entry name" value="ANTAR"/>
    <property type="match status" value="1"/>
</dbReference>
<keyword evidence="2" id="KW-0812">Transmembrane</keyword>
<evidence type="ECO:0000313" key="8">
    <source>
        <dbReference type="Proteomes" id="UP000430120"/>
    </source>
</evidence>
<dbReference type="Pfam" id="PF13675">
    <property type="entry name" value="PilJ"/>
    <property type="match status" value="2"/>
</dbReference>
<keyword evidence="8" id="KW-1185">Reference proteome</keyword>
<keyword evidence="3" id="KW-1133">Transmembrane helix</keyword>
<dbReference type="Pfam" id="PF03861">
    <property type="entry name" value="ANTAR"/>
    <property type="match status" value="1"/>
</dbReference>
<dbReference type="Proteomes" id="UP000430120">
    <property type="component" value="Unassembled WGS sequence"/>
</dbReference>
<feature type="compositionally biased region" description="Basic and acidic residues" evidence="5">
    <location>
        <begin position="19"/>
        <end position="29"/>
    </location>
</feature>
<proteinExistence type="predicted"/>
<evidence type="ECO:0000256" key="4">
    <source>
        <dbReference type="ARBA" id="ARBA00023136"/>
    </source>
</evidence>
<dbReference type="EMBL" id="VZPB01000040">
    <property type="protein sequence ID" value="KAB0579070.1"/>
    <property type="molecule type" value="Genomic_DNA"/>
</dbReference>
<sequence length="524" mass="56108">MGERTPPRPVRAAVSGGEEGGKRDAENRRPGCGGEGAGRGPHSPERCFVAPWPRTCKRRAQPCSAGPHRLRWAGENRAVSAPPGPPPLVPPMNLLSLLCPDDRDRPALLPLLQAAGWAVGDAPRQRGAALPAAGAADAPLLTVLWGTTEAVLAAAAPQAAPEDGREGLRLLCCPPPAAAQLPAWLALLETGQAAWLSPTVWSQPEALALSLSQAQAQARQRSQWRQAATRAQAQLDERKWVDRAKGVLMNARGISEDEAFRLLRGASMHAHLRLSELSRSVIEAAQWAEAVNRAGQLRMLSQRLVKLAAQRQAGVEVKRARGAQDEAAQRLQDNLAHLASLPLLDGQPAALREALTRAEQAWGALQRSLDGKAGLPLLAEADARAEELLQAAEALTAALEAGGARGALRIVNLCGRQRMRVQRLAKLALLAGLLNQPERLALLPALMDDFEATLRELEQAPLSTSDIRETLAAARDEWLRLLRALRGGPGIDVQGVLAASSDALLALFHRLTDSYERSLQLIMS</sequence>
<reference evidence="7 8" key="1">
    <citation type="submission" date="2019-09" db="EMBL/GenBank/DDBJ databases">
        <title>Draft genome sequences of 48 bacterial type strains from the CCUG.</title>
        <authorList>
            <person name="Tunovic T."/>
            <person name="Pineiro-Iglesias B."/>
            <person name="Unosson C."/>
            <person name="Inganas E."/>
            <person name="Ohlen M."/>
            <person name="Cardew S."/>
            <person name="Jensie-Markopoulos S."/>
            <person name="Salva-Serra F."/>
            <person name="Jaen-Luchoro D."/>
            <person name="Karlsson R."/>
            <person name="Svensson-Stadler L."/>
            <person name="Chun J."/>
            <person name="Moore E."/>
        </authorList>
    </citation>
    <scope>NUCLEOTIDE SEQUENCE [LARGE SCALE GENOMIC DNA]</scope>
    <source>
        <strain evidence="7 8">CCUG 30977</strain>
    </source>
</reference>
<dbReference type="InterPro" id="IPR036388">
    <property type="entry name" value="WH-like_DNA-bd_sf"/>
</dbReference>
<evidence type="ECO:0000256" key="5">
    <source>
        <dbReference type="SAM" id="MobiDB-lite"/>
    </source>
</evidence>
<dbReference type="InterPro" id="IPR005561">
    <property type="entry name" value="ANTAR"/>
</dbReference>
<name>A0A643F994_IDEDE</name>
<organism evidence="7 8">
    <name type="scientific">Ideonella dechloratans</name>
    <dbReference type="NCBI Taxonomy" id="36863"/>
    <lineage>
        <taxon>Bacteria</taxon>
        <taxon>Pseudomonadati</taxon>
        <taxon>Pseudomonadota</taxon>
        <taxon>Betaproteobacteria</taxon>
        <taxon>Burkholderiales</taxon>
        <taxon>Sphaerotilaceae</taxon>
        <taxon>Ideonella</taxon>
    </lineage>
</organism>
<comment type="caution">
    <text evidence="7">The sequence shown here is derived from an EMBL/GenBank/DDBJ whole genome shotgun (WGS) entry which is preliminary data.</text>
</comment>
<dbReference type="InterPro" id="IPR011006">
    <property type="entry name" value="CheY-like_superfamily"/>
</dbReference>
<protein>
    <submittedName>
        <fullName evidence="7">ANTAR domain-containing protein</fullName>
    </submittedName>
</protein>
<dbReference type="SUPFAM" id="SSF52172">
    <property type="entry name" value="CheY-like"/>
    <property type="match status" value="1"/>
</dbReference>
<feature type="domain" description="ANTAR" evidence="6">
    <location>
        <begin position="221"/>
        <end position="282"/>
    </location>
</feature>
<evidence type="ECO:0000256" key="2">
    <source>
        <dbReference type="ARBA" id="ARBA00022692"/>
    </source>
</evidence>
<evidence type="ECO:0000313" key="7">
    <source>
        <dbReference type="EMBL" id="KAB0579070.1"/>
    </source>
</evidence>
<evidence type="ECO:0000256" key="3">
    <source>
        <dbReference type="ARBA" id="ARBA00022989"/>
    </source>
</evidence>